<dbReference type="AlphaFoldDB" id="A0A5B9QKL8"/>
<dbReference type="OrthoDB" id="289081at2"/>
<dbReference type="GO" id="GO:0006109">
    <property type="term" value="P:regulation of carbohydrate metabolic process"/>
    <property type="evidence" value="ECO:0007669"/>
    <property type="project" value="InterPro"/>
</dbReference>
<keyword evidence="1 4" id="KW-0963">Cytoplasm</keyword>
<evidence type="ECO:0000256" key="2">
    <source>
        <dbReference type="ARBA" id="ARBA00022845"/>
    </source>
</evidence>
<dbReference type="InterPro" id="IPR036107">
    <property type="entry name" value="CsrA_sf"/>
</dbReference>
<dbReference type="PANTHER" id="PTHR34984">
    <property type="entry name" value="CARBON STORAGE REGULATOR"/>
    <property type="match status" value="1"/>
</dbReference>
<keyword evidence="6" id="KW-1185">Reference proteome</keyword>
<dbReference type="Gene3D" id="2.60.40.4380">
    <property type="entry name" value="Translational regulator CsrA"/>
    <property type="match status" value="1"/>
</dbReference>
<name>A0A5B9QKL8_9BACT</name>
<dbReference type="GO" id="GO:0044781">
    <property type="term" value="P:bacterial-type flagellum organization"/>
    <property type="evidence" value="ECO:0007669"/>
    <property type="project" value="UniProtKB-KW"/>
</dbReference>
<keyword evidence="2 4" id="KW-0810">Translation regulation</keyword>
<dbReference type="GO" id="GO:0048027">
    <property type="term" value="F:mRNA 5'-UTR binding"/>
    <property type="evidence" value="ECO:0007669"/>
    <property type="project" value="UniProtKB-UniRule"/>
</dbReference>
<evidence type="ECO:0000256" key="3">
    <source>
        <dbReference type="ARBA" id="ARBA00022884"/>
    </source>
</evidence>
<evidence type="ECO:0000256" key="1">
    <source>
        <dbReference type="ARBA" id="ARBA00022490"/>
    </source>
</evidence>
<comment type="subcellular location">
    <subcellularLocation>
        <location evidence="4">Cytoplasm</location>
    </subcellularLocation>
</comment>
<dbReference type="Pfam" id="PF02599">
    <property type="entry name" value="CsrA"/>
    <property type="match status" value="1"/>
</dbReference>
<keyword evidence="4" id="KW-0678">Repressor</keyword>
<dbReference type="KEGG" id="bgok:Pr1d_49320"/>
<dbReference type="GO" id="GO:0005829">
    <property type="term" value="C:cytosol"/>
    <property type="evidence" value="ECO:0007669"/>
    <property type="project" value="TreeGrafter"/>
</dbReference>
<dbReference type="EMBL" id="CP042913">
    <property type="protein sequence ID" value="QEG37586.1"/>
    <property type="molecule type" value="Genomic_DNA"/>
</dbReference>
<dbReference type="GO" id="GO:0045947">
    <property type="term" value="P:negative regulation of translational initiation"/>
    <property type="evidence" value="ECO:0007669"/>
    <property type="project" value="UniProtKB-UniRule"/>
</dbReference>
<evidence type="ECO:0000256" key="4">
    <source>
        <dbReference type="HAMAP-Rule" id="MF_00167"/>
    </source>
</evidence>
<comment type="subunit">
    <text evidence="4">Homodimer; the beta-strands of each monomer intercalate to form a hydrophobic core, while the alpha-helices form wings that extend away from the core.</text>
</comment>
<organism evidence="5 6">
    <name type="scientific">Bythopirellula goksoeyrii</name>
    <dbReference type="NCBI Taxonomy" id="1400387"/>
    <lineage>
        <taxon>Bacteria</taxon>
        <taxon>Pseudomonadati</taxon>
        <taxon>Planctomycetota</taxon>
        <taxon>Planctomycetia</taxon>
        <taxon>Pirellulales</taxon>
        <taxon>Lacipirellulaceae</taxon>
        <taxon>Bythopirellula</taxon>
    </lineage>
</organism>
<dbReference type="SUPFAM" id="SSF117130">
    <property type="entry name" value="CsrA-like"/>
    <property type="match status" value="1"/>
</dbReference>
<keyword evidence="3 4" id="KW-0694">RNA-binding</keyword>
<dbReference type="PANTHER" id="PTHR34984:SF1">
    <property type="entry name" value="CARBON STORAGE REGULATOR"/>
    <property type="match status" value="1"/>
</dbReference>
<protein>
    <recommendedName>
        <fullName evidence="4">Translational regulator CsrA</fullName>
    </recommendedName>
</protein>
<dbReference type="GO" id="GO:0006402">
    <property type="term" value="P:mRNA catabolic process"/>
    <property type="evidence" value="ECO:0007669"/>
    <property type="project" value="InterPro"/>
</dbReference>
<gene>
    <name evidence="5" type="primary">csrA_3</name>
    <name evidence="4" type="synonym">csrA</name>
    <name evidence="5" type="ORF">Pr1d_49320</name>
</gene>
<dbReference type="Proteomes" id="UP000323917">
    <property type="component" value="Chromosome"/>
</dbReference>
<dbReference type="InterPro" id="IPR003751">
    <property type="entry name" value="CsrA"/>
</dbReference>
<sequence length="73" mass="7970">MLVLGRKEEQTIQIGNEIRVTILRIKGNSVSVGIEAPEQVLILRDELAPTARAWEAESDLGSQPQAMALAICK</sequence>
<dbReference type="GO" id="GO:1902208">
    <property type="term" value="P:regulation of bacterial-type flagellum assembly"/>
    <property type="evidence" value="ECO:0007669"/>
    <property type="project" value="UniProtKB-UniRule"/>
</dbReference>
<comment type="function">
    <text evidence="4">A translational regulator that binds mRNA to regulate translation initiation and/or mRNA stability. Usually binds in the 5'-UTR at or near the Shine-Dalgarno sequence preventing ribosome-binding, thus repressing translation. Its main target seems to be the major flagellin gene, while its function is anatagonized by FliW.</text>
</comment>
<accession>A0A5B9QKL8</accession>
<dbReference type="HAMAP" id="MF_00167">
    <property type="entry name" value="CsrA"/>
    <property type="match status" value="1"/>
</dbReference>
<reference evidence="5 6" key="1">
    <citation type="submission" date="2019-08" db="EMBL/GenBank/DDBJ databases">
        <title>Deep-cultivation of Planctomycetes and their phenomic and genomic characterization uncovers novel biology.</title>
        <authorList>
            <person name="Wiegand S."/>
            <person name="Jogler M."/>
            <person name="Boedeker C."/>
            <person name="Pinto D."/>
            <person name="Vollmers J."/>
            <person name="Rivas-Marin E."/>
            <person name="Kohn T."/>
            <person name="Peeters S.H."/>
            <person name="Heuer A."/>
            <person name="Rast P."/>
            <person name="Oberbeckmann S."/>
            <person name="Bunk B."/>
            <person name="Jeske O."/>
            <person name="Meyerdierks A."/>
            <person name="Storesund J.E."/>
            <person name="Kallscheuer N."/>
            <person name="Luecker S."/>
            <person name="Lage O.M."/>
            <person name="Pohl T."/>
            <person name="Merkel B.J."/>
            <person name="Hornburger P."/>
            <person name="Mueller R.-W."/>
            <person name="Bruemmer F."/>
            <person name="Labrenz M."/>
            <person name="Spormann A.M."/>
            <person name="Op den Camp H."/>
            <person name="Overmann J."/>
            <person name="Amann R."/>
            <person name="Jetten M.S.M."/>
            <person name="Mascher T."/>
            <person name="Medema M.H."/>
            <person name="Devos D.P."/>
            <person name="Kaster A.-K."/>
            <person name="Ovreas L."/>
            <person name="Rohde M."/>
            <person name="Galperin M.Y."/>
            <person name="Jogler C."/>
        </authorList>
    </citation>
    <scope>NUCLEOTIDE SEQUENCE [LARGE SCALE GENOMIC DNA]</scope>
    <source>
        <strain evidence="5 6">Pr1d</strain>
    </source>
</reference>
<evidence type="ECO:0000313" key="5">
    <source>
        <dbReference type="EMBL" id="QEG37586.1"/>
    </source>
</evidence>
<dbReference type="RefSeq" id="WP_148075799.1">
    <property type="nucleotide sequence ID" value="NZ_CP042913.1"/>
</dbReference>
<comment type="similarity">
    <text evidence="4">Belongs to the CsrA/RsmA family.</text>
</comment>
<keyword evidence="4" id="KW-1005">Bacterial flagellum biogenesis</keyword>
<evidence type="ECO:0000313" key="6">
    <source>
        <dbReference type="Proteomes" id="UP000323917"/>
    </source>
</evidence>
<proteinExistence type="inferred from homology"/>